<feature type="signal peptide" evidence="1">
    <location>
        <begin position="1"/>
        <end position="21"/>
    </location>
</feature>
<keyword evidence="1" id="KW-0732">Signal</keyword>
<dbReference type="AlphaFoldDB" id="A0A7W6F1A8"/>
<proteinExistence type="predicted"/>
<sequence>MMKWSLVLTMASACLPMAVDARQAASTASSLPLEPMSHADAEQAGAVGTGCTWRGGPGRKARLSMADDRAAVRRNGIVVALKPAADAKGLFFTYDRWIGVGIRIVVRDSGKVVSRGHEFSETVAWITMTADGLTRTWQGHLNCGS</sequence>
<evidence type="ECO:0000256" key="1">
    <source>
        <dbReference type="SAM" id="SignalP"/>
    </source>
</evidence>
<protein>
    <submittedName>
        <fullName evidence="2">Uncharacterized protein</fullName>
    </submittedName>
</protein>
<accession>A0A7W6F1A8</accession>
<feature type="chain" id="PRO_5030690937" evidence="1">
    <location>
        <begin position="22"/>
        <end position="145"/>
    </location>
</feature>
<gene>
    <name evidence="2" type="ORF">GGR48_000202</name>
</gene>
<dbReference type="RefSeq" id="WP_183949963.1">
    <property type="nucleotide sequence ID" value="NZ_JACIDH010000001.1"/>
</dbReference>
<reference evidence="2 3" key="1">
    <citation type="submission" date="2020-08" db="EMBL/GenBank/DDBJ databases">
        <title>Genomic Encyclopedia of Type Strains, Phase IV (KMG-IV): sequencing the most valuable type-strain genomes for metagenomic binning, comparative biology and taxonomic classification.</title>
        <authorList>
            <person name="Goeker M."/>
        </authorList>
    </citation>
    <scope>NUCLEOTIDE SEQUENCE [LARGE SCALE GENOMIC DNA]</scope>
    <source>
        <strain evidence="2 3">DSM 19512</strain>
    </source>
</reference>
<evidence type="ECO:0000313" key="2">
    <source>
        <dbReference type="EMBL" id="MBB3877799.1"/>
    </source>
</evidence>
<keyword evidence="3" id="KW-1185">Reference proteome</keyword>
<dbReference type="EMBL" id="JACIDH010000001">
    <property type="protein sequence ID" value="MBB3877799.1"/>
    <property type="molecule type" value="Genomic_DNA"/>
</dbReference>
<comment type="caution">
    <text evidence="2">The sequence shown here is derived from an EMBL/GenBank/DDBJ whole genome shotgun (WGS) entry which is preliminary data.</text>
</comment>
<name>A0A7W6F1A8_9SPHN</name>
<evidence type="ECO:0000313" key="3">
    <source>
        <dbReference type="Proteomes" id="UP000538670"/>
    </source>
</evidence>
<organism evidence="2 3">
    <name type="scientific">Sphingomonas pseudosanguinis</name>
    <dbReference type="NCBI Taxonomy" id="413712"/>
    <lineage>
        <taxon>Bacteria</taxon>
        <taxon>Pseudomonadati</taxon>
        <taxon>Pseudomonadota</taxon>
        <taxon>Alphaproteobacteria</taxon>
        <taxon>Sphingomonadales</taxon>
        <taxon>Sphingomonadaceae</taxon>
        <taxon>Sphingomonas</taxon>
    </lineage>
</organism>
<dbReference type="Proteomes" id="UP000538670">
    <property type="component" value="Unassembled WGS sequence"/>
</dbReference>